<evidence type="ECO:0000313" key="1">
    <source>
        <dbReference type="EMBL" id="MDQ0936028.1"/>
    </source>
</evidence>
<dbReference type="Proteomes" id="UP001223072">
    <property type="component" value="Unassembled WGS sequence"/>
</dbReference>
<keyword evidence="2" id="KW-1185">Reference proteome</keyword>
<gene>
    <name evidence="1" type="ORF">QFZ49_006000</name>
</gene>
<comment type="caution">
    <text evidence="1">The sequence shown here is derived from an EMBL/GenBank/DDBJ whole genome shotgun (WGS) entry which is preliminary data.</text>
</comment>
<accession>A0ABU0RWG3</accession>
<protein>
    <submittedName>
        <fullName evidence="1">Uncharacterized protein</fullName>
    </submittedName>
</protein>
<organism evidence="1 2">
    <name type="scientific">Streptomyces turgidiscabies</name>
    <dbReference type="NCBI Taxonomy" id="85558"/>
    <lineage>
        <taxon>Bacteria</taxon>
        <taxon>Bacillati</taxon>
        <taxon>Actinomycetota</taxon>
        <taxon>Actinomycetes</taxon>
        <taxon>Kitasatosporales</taxon>
        <taxon>Streptomycetaceae</taxon>
        <taxon>Streptomyces</taxon>
    </lineage>
</organism>
<reference evidence="1 2" key="1">
    <citation type="submission" date="2023-07" db="EMBL/GenBank/DDBJ databases">
        <title>Comparative genomics of wheat-associated soil bacteria to identify genetic determinants of phenazine resistance.</title>
        <authorList>
            <person name="Mouncey N."/>
        </authorList>
    </citation>
    <scope>NUCLEOTIDE SEQUENCE [LARGE SCALE GENOMIC DNA]</scope>
    <source>
        <strain evidence="1 2">W2I16</strain>
    </source>
</reference>
<dbReference type="EMBL" id="JAUSZS010000007">
    <property type="protein sequence ID" value="MDQ0936028.1"/>
    <property type="molecule type" value="Genomic_DNA"/>
</dbReference>
<name>A0ABU0RWG3_9ACTN</name>
<evidence type="ECO:0000313" key="2">
    <source>
        <dbReference type="Proteomes" id="UP001223072"/>
    </source>
</evidence>
<proteinExistence type="predicted"/>
<sequence length="110" mass="12431">MEVFFTQRDLLRELGSRTELAAVLDREPVREGMPFILDADGSYDVHLNRFFRALPTLGCRSANSWEGYARDLALWGGSWERYAVGRCGMRTGRTSTRSTLPAACRSHLFG</sequence>